<dbReference type="Proteomes" id="UP001159042">
    <property type="component" value="Unassembled WGS sequence"/>
</dbReference>
<dbReference type="AlphaFoldDB" id="A0AAV8VQB8"/>
<keyword evidence="2" id="KW-1185">Reference proteome</keyword>
<protein>
    <submittedName>
        <fullName evidence="1">Uncharacterized protein</fullName>
    </submittedName>
</protein>
<proteinExistence type="predicted"/>
<dbReference type="EMBL" id="JANEYG010000042">
    <property type="protein sequence ID" value="KAJ8916389.1"/>
    <property type="molecule type" value="Genomic_DNA"/>
</dbReference>
<evidence type="ECO:0000313" key="1">
    <source>
        <dbReference type="EMBL" id="KAJ8916389.1"/>
    </source>
</evidence>
<organism evidence="1 2">
    <name type="scientific">Exocentrus adspersus</name>
    <dbReference type="NCBI Taxonomy" id="1586481"/>
    <lineage>
        <taxon>Eukaryota</taxon>
        <taxon>Metazoa</taxon>
        <taxon>Ecdysozoa</taxon>
        <taxon>Arthropoda</taxon>
        <taxon>Hexapoda</taxon>
        <taxon>Insecta</taxon>
        <taxon>Pterygota</taxon>
        <taxon>Neoptera</taxon>
        <taxon>Endopterygota</taxon>
        <taxon>Coleoptera</taxon>
        <taxon>Polyphaga</taxon>
        <taxon>Cucujiformia</taxon>
        <taxon>Chrysomeloidea</taxon>
        <taxon>Cerambycidae</taxon>
        <taxon>Lamiinae</taxon>
        <taxon>Acanthocinini</taxon>
        <taxon>Exocentrus</taxon>
    </lineage>
</organism>
<gene>
    <name evidence="1" type="ORF">NQ315_014599</name>
</gene>
<evidence type="ECO:0000313" key="2">
    <source>
        <dbReference type="Proteomes" id="UP001159042"/>
    </source>
</evidence>
<name>A0AAV8VQB8_9CUCU</name>
<accession>A0AAV8VQB8</accession>
<reference evidence="1 2" key="1">
    <citation type="journal article" date="2023" name="Insect Mol. Biol.">
        <title>Genome sequencing provides insights into the evolution of gene families encoding plant cell wall-degrading enzymes in longhorned beetles.</title>
        <authorList>
            <person name="Shin N.R."/>
            <person name="Okamura Y."/>
            <person name="Kirsch R."/>
            <person name="Pauchet Y."/>
        </authorList>
    </citation>
    <scope>NUCLEOTIDE SEQUENCE [LARGE SCALE GENOMIC DNA]</scope>
    <source>
        <strain evidence="1">EAD_L_NR</strain>
    </source>
</reference>
<sequence>MKKSTTPMTINYLRFLWFDDNEKVIVYRHRRVVFGLNCSPFLLGATIEHHLSKKSEECELDISPYSRNTVVKLSKSFYVDNCVTSVANNEVLEQFVRE</sequence>
<comment type="caution">
    <text evidence="1">The sequence shown here is derived from an EMBL/GenBank/DDBJ whole genome shotgun (WGS) entry which is preliminary data.</text>
</comment>